<keyword evidence="2" id="KW-1185">Reference proteome</keyword>
<dbReference type="OrthoDB" id="73362at2157"/>
<name>A0A0U2SJK7_9EURY</name>
<dbReference type="Pfam" id="PF10050">
    <property type="entry name" value="DUF2284"/>
    <property type="match status" value="1"/>
</dbReference>
<evidence type="ECO:0000313" key="1">
    <source>
        <dbReference type="EMBL" id="ALT69109.1"/>
    </source>
</evidence>
<dbReference type="KEGG" id="mmil:sm9_1328"/>
<dbReference type="AlphaFoldDB" id="A0A0U2SJK7"/>
<dbReference type="Proteomes" id="UP000067738">
    <property type="component" value="Chromosome"/>
</dbReference>
<reference evidence="1 2" key="1">
    <citation type="submission" date="2015-04" db="EMBL/GenBank/DDBJ databases">
        <title>The complete genome sequence of the rumen methanogen Methanobrevibacter millerae SM9.</title>
        <authorList>
            <person name="Leahy S.C."/>
            <person name="Kelly W.J."/>
            <person name="Pacheco D.M."/>
            <person name="Li D."/>
            <person name="Altermann E."/>
            <person name="Attwood G.T."/>
        </authorList>
    </citation>
    <scope>NUCLEOTIDE SEQUENCE [LARGE SCALE GENOMIC DNA]</scope>
    <source>
        <strain evidence="1 2">SM9</strain>
    </source>
</reference>
<dbReference type="EMBL" id="CP011266">
    <property type="protein sequence ID" value="ALT69109.1"/>
    <property type="molecule type" value="Genomic_DNA"/>
</dbReference>
<dbReference type="GeneID" id="26736277"/>
<proteinExistence type="predicted"/>
<accession>A0A0U2SJK7</accession>
<protein>
    <recommendedName>
        <fullName evidence="3">Metal-binding protein</fullName>
    </recommendedName>
</protein>
<gene>
    <name evidence="1" type="ORF">sm9_1328</name>
</gene>
<evidence type="ECO:0008006" key="3">
    <source>
        <dbReference type="Google" id="ProtNLM"/>
    </source>
</evidence>
<dbReference type="RefSeq" id="WP_058739365.1">
    <property type="nucleotide sequence ID" value="NZ_CP011266.1"/>
</dbReference>
<evidence type="ECO:0000313" key="2">
    <source>
        <dbReference type="Proteomes" id="UP000067738"/>
    </source>
</evidence>
<dbReference type="InterPro" id="IPR019271">
    <property type="entry name" value="DUF2284_metal-binding"/>
</dbReference>
<organism evidence="1 2">
    <name type="scientific">Methanobrevibacter millerae</name>
    <dbReference type="NCBI Taxonomy" id="230361"/>
    <lineage>
        <taxon>Archaea</taxon>
        <taxon>Methanobacteriati</taxon>
        <taxon>Methanobacteriota</taxon>
        <taxon>Methanomada group</taxon>
        <taxon>Methanobacteria</taxon>
        <taxon>Methanobacteriales</taxon>
        <taxon>Methanobacteriaceae</taxon>
        <taxon>Methanobrevibacter</taxon>
    </lineage>
</organism>
<sequence>MKGISKLTADVDVAEFVEKYVDVERFQGLCKDCEDYGKNWSCPPFEFEVMDVWNSFNKLKIIAFKIDFDEDELVREYDDRELDFILKRVERMKIKLMNEIYMLEDENSYGLFLGKCNLCMKCTREFGMQCKMPFKMRYSIESLGGNVDQCIEDIFDFKILYAENNHLPEYIIFVGGLLYEKNNLE</sequence>
<dbReference type="PATRIC" id="fig|230361.4.peg.1372"/>